<evidence type="ECO:0000313" key="1">
    <source>
        <dbReference type="EMBL" id="RLE11996.1"/>
    </source>
</evidence>
<sequence>EFDAHLVDFDGLMKRQKRFLEEEKISLQYQQRG</sequence>
<comment type="caution">
    <text evidence="1">The sequence shown here is derived from an EMBL/GenBank/DDBJ whole genome shotgun (WGS) entry which is preliminary data.</text>
</comment>
<feature type="non-terminal residue" evidence="1">
    <location>
        <position position="1"/>
    </location>
</feature>
<proteinExistence type="predicted"/>
<dbReference type="EMBL" id="QMQB01000195">
    <property type="protein sequence ID" value="RLE11996.1"/>
    <property type="molecule type" value="Genomic_DNA"/>
</dbReference>
<protein>
    <submittedName>
        <fullName evidence="1">Sulfide/dihydroorotate dehydrogenase-like FAD/NAD-binding protein</fullName>
    </submittedName>
</protein>
<accession>A0A662DDH1</accession>
<dbReference type="AlphaFoldDB" id="A0A662DDH1"/>
<reference evidence="1 2" key="1">
    <citation type="submission" date="2018-06" db="EMBL/GenBank/DDBJ databases">
        <title>Extensive metabolic versatility and redundancy in microbially diverse, dynamic hydrothermal sediments.</title>
        <authorList>
            <person name="Dombrowski N."/>
            <person name="Teske A."/>
            <person name="Baker B.J."/>
        </authorList>
    </citation>
    <scope>NUCLEOTIDE SEQUENCE [LARGE SCALE GENOMIC DNA]</scope>
    <source>
        <strain evidence="1">B19_G9</strain>
    </source>
</reference>
<dbReference type="Proteomes" id="UP000267654">
    <property type="component" value="Unassembled WGS sequence"/>
</dbReference>
<gene>
    <name evidence="1" type="ORF">DRI96_05265</name>
</gene>
<name>A0A662DDH1_UNCAE</name>
<evidence type="ECO:0000313" key="2">
    <source>
        <dbReference type="Proteomes" id="UP000267654"/>
    </source>
</evidence>
<organism evidence="1 2">
    <name type="scientific">Aerophobetes bacterium</name>
    <dbReference type="NCBI Taxonomy" id="2030807"/>
    <lineage>
        <taxon>Bacteria</taxon>
        <taxon>Candidatus Aerophobota</taxon>
    </lineage>
</organism>